<proteinExistence type="predicted"/>
<dbReference type="PANTHER" id="PTHR35392">
    <property type="entry name" value="ZN(II)2CYS6 TRANSCRIPTION FACTOR (EUROFUNG)-RELATED-RELATED"/>
    <property type="match status" value="1"/>
</dbReference>
<dbReference type="GO" id="GO:0000981">
    <property type="term" value="F:DNA-binding transcription factor activity, RNA polymerase II-specific"/>
    <property type="evidence" value="ECO:0007669"/>
    <property type="project" value="InterPro"/>
</dbReference>
<dbReference type="OrthoDB" id="5417895at2759"/>
<dbReference type="GO" id="GO:0008270">
    <property type="term" value="F:zinc ion binding"/>
    <property type="evidence" value="ECO:0007669"/>
    <property type="project" value="InterPro"/>
</dbReference>
<protein>
    <recommendedName>
        <fullName evidence="5">Zn(2)-C6 fungal-type domain-containing protein</fullName>
    </recommendedName>
</protein>
<dbReference type="InterPro" id="IPR052973">
    <property type="entry name" value="Fungal_sec-metab_reg_TF"/>
</dbReference>
<feature type="compositionally biased region" description="Polar residues" evidence="2">
    <location>
        <begin position="652"/>
        <end position="661"/>
    </location>
</feature>
<keyword evidence="4" id="KW-1185">Reference proteome</keyword>
<evidence type="ECO:0000256" key="2">
    <source>
        <dbReference type="SAM" id="MobiDB-lite"/>
    </source>
</evidence>
<dbReference type="CDD" id="cd00067">
    <property type="entry name" value="GAL4"/>
    <property type="match status" value="1"/>
</dbReference>
<evidence type="ECO:0000313" key="3">
    <source>
        <dbReference type="EMBL" id="KAF1833566.1"/>
    </source>
</evidence>
<reference evidence="3" key="1">
    <citation type="submission" date="2020-01" db="EMBL/GenBank/DDBJ databases">
        <authorList>
            <consortium name="DOE Joint Genome Institute"/>
            <person name="Haridas S."/>
            <person name="Albert R."/>
            <person name="Binder M."/>
            <person name="Bloem J."/>
            <person name="Labutti K."/>
            <person name="Salamov A."/>
            <person name="Andreopoulos B."/>
            <person name="Baker S.E."/>
            <person name="Barry K."/>
            <person name="Bills G."/>
            <person name="Bluhm B.H."/>
            <person name="Cannon C."/>
            <person name="Castanera R."/>
            <person name="Culley D.E."/>
            <person name="Daum C."/>
            <person name="Ezra D."/>
            <person name="Gonzalez J.B."/>
            <person name="Henrissat B."/>
            <person name="Kuo A."/>
            <person name="Liang C."/>
            <person name="Lipzen A."/>
            <person name="Lutzoni F."/>
            <person name="Magnuson J."/>
            <person name="Mondo S."/>
            <person name="Nolan M."/>
            <person name="Ohm R."/>
            <person name="Pangilinan J."/>
            <person name="Park H.-J."/>
            <person name="Ramirez L."/>
            <person name="Alfaro M."/>
            <person name="Sun H."/>
            <person name="Tritt A."/>
            <person name="Yoshinaga Y."/>
            <person name="Zwiers L.-H."/>
            <person name="Turgeon B.G."/>
            <person name="Goodwin S.B."/>
            <person name="Spatafora J.W."/>
            <person name="Crous P.W."/>
            <person name="Grigoriev I.V."/>
        </authorList>
    </citation>
    <scope>NUCLEOTIDE SEQUENCE</scope>
    <source>
        <strain evidence="3">P77</strain>
    </source>
</reference>
<dbReference type="AlphaFoldDB" id="A0A6A5KCM7"/>
<dbReference type="EMBL" id="ML975316">
    <property type="protein sequence ID" value="KAF1833566.1"/>
    <property type="molecule type" value="Genomic_DNA"/>
</dbReference>
<feature type="region of interest" description="Disordered" evidence="2">
    <location>
        <begin position="652"/>
        <end position="690"/>
    </location>
</feature>
<dbReference type="InterPro" id="IPR001138">
    <property type="entry name" value="Zn2Cys6_DnaBD"/>
</dbReference>
<feature type="compositionally biased region" description="Polar residues" evidence="2">
    <location>
        <begin position="299"/>
        <end position="317"/>
    </location>
</feature>
<feature type="region of interest" description="Disordered" evidence="2">
    <location>
        <begin position="297"/>
        <end position="332"/>
    </location>
</feature>
<accession>A0A6A5KCM7</accession>
<gene>
    <name evidence="3" type="ORF">BDW02DRAFT_598934</name>
</gene>
<sequence>MGRRPNQLILEYFERGAKLEDASNRYQHTCKSCGEKFPKGRIDSLTNHLVKRCPALPLQDRQRALVQLHDLPLSDNMAPTAGASGPGPSQMQHGQKMKLPFAPSKQLSALETLAEVSRQHLDLSGKRMAEKQPSQAHNNASHAGLLDEFLIQDDRPDGSDMGSLSQAMDMSNAPPMPSMYQFNGPLHHSPTTSPHMGHMPLSSSASMAHMVPSLVMAASAANDLMPLPNGLGIESDLNLSGHVMQGMSDGKFFHSQGRGNWATIQPNSLDPMLQEHGKEHMQPDDHLSKDVGYPRPLAMNTSNQTHFTTDFSMNQKPSKPKVRGRFSDSRRKEVQEVRKRGACIRCRMLKKPCSGENPCNTCQNVESARLWKQPCIRTRIAEEFSLYSAGLYSVLAYHATNQAKGQIRLDQTPGRIEATHFLETATFVTFIPLKCQQTQAAPNADIDPAIFARPTSLDLEMIDSNDDISGKLDHYIKKMGGHFSDTESSVFMKATVQTAKSLTSSSQDGLLSKALDLWNLTRILTSNNFEWHLFSNPSLAPTVVPSTPAPTEMEDACRTPITSLNHPSSYDLISKQLMGATEKRAACLVRIVMNDLERRLLQRQQANPFETFLVAVILLGCVERMCWLFRTWEVQPLNTVLGSDESFTQPLSASDNLGSALQPTSSPPSTPQPQRNPRWPLDKPPASFSQQGERFSDILNMLLKMRGVPPKPAPRSADGVLAIWTDDTDEKVRGWYDGVAVTMQLLDERANARFVGKKPEEWELKFVGKIMRGD</sequence>
<evidence type="ECO:0000313" key="4">
    <source>
        <dbReference type="Proteomes" id="UP000800040"/>
    </source>
</evidence>
<keyword evidence="1" id="KW-0539">Nucleus</keyword>
<evidence type="ECO:0008006" key="5">
    <source>
        <dbReference type="Google" id="ProtNLM"/>
    </source>
</evidence>
<dbReference type="Proteomes" id="UP000800040">
    <property type="component" value="Unassembled WGS sequence"/>
</dbReference>
<evidence type="ECO:0000256" key="1">
    <source>
        <dbReference type="ARBA" id="ARBA00023242"/>
    </source>
</evidence>
<name>A0A6A5KCM7_9PLEO</name>
<dbReference type="PANTHER" id="PTHR35392:SF2">
    <property type="entry name" value="ZN(II)2CYS6 TRANSCRIPTION FACTOR (EUROFUNG)"/>
    <property type="match status" value="1"/>
</dbReference>
<organism evidence="3 4">
    <name type="scientific">Decorospora gaudefroyi</name>
    <dbReference type="NCBI Taxonomy" id="184978"/>
    <lineage>
        <taxon>Eukaryota</taxon>
        <taxon>Fungi</taxon>
        <taxon>Dikarya</taxon>
        <taxon>Ascomycota</taxon>
        <taxon>Pezizomycotina</taxon>
        <taxon>Dothideomycetes</taxon>
        <taxon>Pleosporomycetidae</taxon>
        <taxon>Pleosporales</taxon>
        <taxon>Pleosporineae</taxon>
        <taxon>Pleosporaceae</taxon>
        <taxon>Decorospora</taxon>
    </lineage>
</organism>